<evidence type="ECO:0008006" key="3">
    <source>
        <dbReference type="Google" id="ProtNLM"/>
    </source>
</evidence>
<proteinExistence type="predicted"/>
<protein>
    <recommendedName>
        <fullName evidence="3">Alpha/beta hydrolase family protein</fullName>
    </recommendedName>
</protein>
<dbReference type="AlphaFoldDB" id="A0A518EPD7"/>
<evidence type="ECO:0000313" key="2">
    <source>
        <dbReference type="Proteomes" id="UP000320390"/>
    </source>
</evidence>
<sequence length="210" mass="23173">MSRSNDRASREWALAWTPVKIGWLSGVSRPRTNVLSADQLALVQSLPGAADWKLRTNFPYGLHPSTKPEFRRTPLLLASAVNLGRFAAASQPLPRRSTRAAWRALRASCERLLLVTNSCGSQIVASLEGRDPSSAPLHLFSLGPVDWGCARLDQVRVRGSLDRIRTPRRSSSDVIVDGVGHMDYARSTEVRALAIQWVRSTLERAEVPVP</sequence>
<gene>
    <name evidence="1" type="ORF">Poly30_14560</name>
</gene>
<evidence type="ECO:0000313" key="1">
    <source>
        <dbReference type="EMBL" id="QDV05953.1"/>
    </source>
</evidence>
<dbReference type="EMBL" id="CP036434">
    <property type="protein sequence ID" value="QDV05953.1"/>
    <property type="molecule type" value="Genomic_DNA"/>
</dbReference>
<accession>A0A518EPD7</accession>
<keyword evidence="2" id="KW-1185">Reference proteome</keyword>
<organism evidence="1 2">
    <name type="scientific">Saltatorellus ferox</name>
    <dbReference type="NCBI Taxonomy" id="2528018"/>
    <lineage>
        <taxon>Bacteria</taxon>
        <taxon>Pseudomonadati</taxon>
        <taxon>Planctomycetota</taxon>
        <taxon>Planctomycetia</taxon>
        <taxon>Planctomycetia incertae sedis</taxon>
        <taxon>Saltatorellus</taxon>
    </lineage>
</organism>
<reference evidence="1 2" key="1">
    <citation type="submission" date="2019-02" db="EMBL/GenBank/DDBJ databases">
        <title>Deep-cultivation of Planctomycetes and their phenomic and genomic characterization uncovers novel biology.</title>
        <authorList>
            <person name="Wiegand S."/>
            <person name="Jogler M."/>
            <person name="Boedeker C."/>
            <person name="Pinto D."/>
            <person name="Vollmers J."/>
            <person name="Rivas-Marin E."/>
            <person name="Kohn T."/>
            <person name="Peeters S.H."/>
            <person name="Heuer A."/>
            <person name="Rast P."/>
            <person name="Oberbeckmann S."/>
            <person name="Bunk B."/>
            <person name="Jeske O."/>
            <person name="Meyerdierks A."/>
            <person name="Storesund J.E."/>
            <person name="Kallscheuer N."/>
            <person name="Luecker S."/>
            <person name="Lage O.M."/>
            <person name="Pohl T."/>
            <person name="Merkel B.J."/>
            <person name="Hornburger P."/>
            <person name="Mueller R.-W."/>
            <person name="Bruemmer F."/>
            <person name="Labrenz M."/>
            <person name="Spormann A.M."/>
            <person name="Op den Camp H."/>
            <person name="Overmann J."/>
            <person name="Amann R."/>
            <person name="Jetten M.S.M."/>
            <person name="Mascher T."/>
            <person name="Medema M.H."/>
            <person name="Devos D.P."/>
            <person name="Kaster A.-K."/>
            <person name="Ovreas L."/>
            <person name="Rohde M."/>
            <person name="Galperin M.Y."/>
            <person name="Jogler C."/>
        </authorList>
    </citation>
    <scope>NUCLEOTIDE SEQUENCE [LARGE SCALE GENOMIC DNA]</scope>
    <source>
        <strain evidence="1 2">Poly30</strain>
    </source>
</reference>
<dbReference type="OrthoDB" id="6002729at2"/>
<dbReference type="Proteomes" id="UP000320390">
    <property type="component" value="Chromosome"/>
</dbReference>
<dbReference type="RefSeq" id="WP_145195696.1">
    <property type="nucleotide sequence ID" value="NZ_CP036434.1"/>
</dbReference>
<name>A0A518EPD7_9BACT</name>